<keyword evidence="9" id="KW-1185">Reference proteome</keyword>
<dbReference type="PANTHER" id="PTHR47756">
    <property type="entry name" value="BLL6612 PROTEIN-RELATED"/>
    <property type="match status" value="1"/>
</dbReference>
<dbReference type="PANTHER" id="PTHR47756:SF2">
    <property type="entry name" value="BLL6612 PROTEIN"/>
    <property type="match status" value="1"/>
</dbReference>
<feature type="domain" description="DUF6596" evidence="7">
    <location>
        <begin position="193"/>
        <end position="290"/>
    </location>
</feature>
<dbReference type="InterPro" id="IPR007627">
    <property type="entry name" value="RNA_pol_sigma70_r2"/>
</dbReference>
<comment type="similarity">
    <text evidence="1">Belongs to the sigma-70 factor family. ECF subfamily.</text>
</comment>
<protein>
    <submittedName>
        <fullName evidence="8">RNA polymerase subunit sigma-24</fullName>
    </submittedName>
</protein>
<accession>A0A8J3KFQ8</accession>
<dbReference type="GO" id="GO:0003677">
    <property type="term" value="F:DNA binding"/>
    <property type="evidence" value="ECO:0007669"/>
    <property type="project" value="InterPro"/>
</dbReference>
<dbReference type="EMBL" id="BONH01000017">
    <property type="protein sequence ID" value="GIF98887.1"/>
    <property type="molecule type" value="Genomic_DNA"/>
</dbReference>
<feature type="domain" description="RNA polymerase sigma-70 region 2" evidence="5">
    <location>
        <begin position="21"/>
        <end position="80"/>
    </location>
</feature>
<name>A0A8J3KFQ8_9ACTN</name>
<dbReference type="AlphaFoldDB" id="A0A8J3KFQ8"/>
<dbReference type="InterPro" id="IPR014284">
    <property type="entry name" value="RNA_pol_sigma-70_dom"/>
</dbReference>
<evidence type="ECO:0000259" key="5">
    <source>
        <dbReference type="Pfam" id="PF04542"/>
    </source>
</evidence>
<dbReference type="InterPro" id="IPR013324">
    <property type="entry name" value="RNA_pol_sigma_r3/r4-like"/>
</dbReference>
<evidence type="ECO:0000313" key="8">
    <source>
        <dbReference type="EMBL" id="GIF98887.1"/>
    </source>
</evidence>
<evidence type="ECO:0000256" key="4">
    <source>
        <dbReference type="ARBA" id="ARBA00023163"/>
    </source>
</evidence>
<sequence>MSEPTAVQAAIVDAHRREWALVLAATVRVAGDLDLAEECVQEAYAAALQSWTRDGVPANPAAWLTTAARRRAVDAIRREQTLRSKLPLLLEPEEAVEDAAVDRPLDEDRDGPDDSVPDERLRLIFTCCHPALAQEAQVALTLRLVCGVATADVARAFLVSEPTMAARLTRAKKKISGARIPYRVPRPAELPDRLRSVLGVIHLLFTTGHTAPSGADLIRADLIERALHLARMLRDLMPDEPEVRGLLALLLVTDARRATRVDSAGRLLRLHEQDRTRWDRRAMAEAHDLIVAGLRGGRPGRYVLQAAIASLYAEAPSYDATDWAQLVELYDRLLEVWPSPVVALNRTVPLAMVAGPRAALAEVDRLEQQGNLAGYQYLHAVKADLLRRSGQLAQAREAYAQALALTANEAERAFLSEQLSEPAAEDVGEAVTGRRHDSAQI</sequence>
<reference evidence="8 9" key="1">
    <citation type="submission" date="2021-01" db="EMBL/GenBank/DDBJ databases">
        <title>Whole genome shotgun sequence of Catellatospora citrea NBRC 14495.</title>
        <authorList>
            <person name="Komaki H."/>
            <person name="Tamura T."/>
        </authorList>
    </citation>
    <scope>NUCLEOTIDE SEQUENCE [LARGE SCALE GENOMIC DNA]</scope>
    <source>
        <strain evidence="8 9">NBRC 14495</strain>
    </source>
</reference>
<evidence type="ECO:0000256" key="1">
    <source>
        <dbReference type="ARBA" id="ARBA00010641"/>
    </source>
</evidence>
<organism evidence="8 9">
    <name type="scientific">Catellatospora citrea</name>
    <dbReference type="NCBI Taxonomy" id="53366"/>
    <lineage>
        <taxon>Bacteria</taxon>
        <taxon>Bacillati</taxon>
        <taxon>Actinomycetota</taxon>
        <taxon>Actinomycetes</taxon>
        <taxon>Micromonosporales</taxon>
        <taxon>Micromonosporaceae</taxon>
        <taxon>Catellatospora</taxon>
    </lineage>
</organism>
<dbReference type="Pfam" id="PF20239">
    <property type="entry name" value="DUF6596"/>
    <property type="match status" value="1"/>
</dbReference>
<dbReference type="Pfam" id="PF08281">
    <property type="entry name" value="Sigma70_r4_2"/>
    <property type="match status" value="1"/>
</dbReference>
<dbReference type="InterPro" id="IPR013325">
    <property type="entry name" value="RNA_pol_sigma_r2"/>
</dbReference>
<dbReference type="GO" id="GO:0016987">
    <property type="term" value="F:sigma factor activity"/>
    <property type="evidence" value="ECO:0007669"/>
    <property type="project" value="UniProtKB-KW"/>
</dbReference>
<evidence type="ECO:0000256" key="3">
    <source>
        <dbReference type="ARBA" id="ARBA00023082"/>
    </source>
</evidence>
<dbReference type="Gene3D" id="1.10.1740.10">
    <property type="match status" value="1"/>
</dbReference>
<keyword evidence="2" id="KW-0805">Transcription regulation</keyword>
<evidence type="ECO:0000256" key="2">
    <source>
        <dbReference type="ARBA" id="ARBA00023015"/>
    </source>
</evidence>
<evidence type="ECO:0000313" key="9">
    <source>
        <dbReference type="Proteomes" id="UP000659904"/>
    </source>
</evidence>
<dbReference type="SUPFAM" id="SSF88946">
    <property type="entry name" value="Sigma2 domain of RNA polymerase sigma factors"/>
    <property type="match status" value="1"/>
</dbReference>
<keyword evidence="3" id="KW-0731">Sigma factor</keyword>
<dbReference type="SUPFAM" id="SSF88659">
    <property type="entry name" value="Sigma3 and sigma4 domains of RNA polymerase sigma factors"/>
    <property type="match status" value="1"/>
</dbReference>
<evidence type="ECO:0000259" key="6">
    <source>
        <dbReference type="Pfam" id="PF08281"/>
    </source>
</evidence>
<dbReference type="InterPro" id="IPR013249">
    <property type="entry name" value="RNA_pol_sigma70_r4_t2"/>
</dbReference>
<gene>
    <name evidence="8" type="primary">rpoE_18</name>
    <name evidence="8" type="ORF">Cci01nite_39810</name>
</gene>
<comment type="caution">
    <text evidence="8">The sequence shown here is derived from an EMBL/GenBank/DDBJ whole genome shotgun (WGS) entry which is preliminary data.</text>
</comment>
<feature type="domain" description="RNA polymerase sigma factor 70 region 4 type 2" evidence="6">
    <location>
        <begin position="124"/>
        <end position="175"/>
    </location>
</feature>
<dbReference type="Proteomes" id="UP000659904">
    <property type="component" value="Unassembled WGS sequence"/>
</dbReference>
<dbReference type="NCBIfam" id="TIGR02937">
    <property type="entry name" value="sigma70-ECF"/>
    <property type="match status" value="1"/>
</dbReference>
<proteinExistence type="inferred from homology"/>
<evidence type="ECO:0000259" key="7">
    <source>
        <dbReference type="Pfam" id="PF20239"/>
    </source>
</evidence>
<keyword evidence="4" id="KW-0804">Transcription</keyword>
<dbReference type="GO" id="GO:0006352">
    <property type="term" value="P:DNA-templated transcription initiation"/>
    <property type="evidence" value="ECO:0007669"/>
    <property type="project" value="InterPro"/>
</dbReference>
<dbReference type="Pfam" id="PF04542">
    <property type="entry name" value="Sigma70_r2"/>
    <property type="match status" value="1"/>
</dbReference>
<dbReference type="InterPro" id="IPR046531">
    <property type="entry name" value="DUF6596"/>
</dbReference>